<evidence type="ECO:0000256" key="3">
    <source>
        <dbReference type="ARBA" id="ARBA00023125"/>
    </source>
</evidence>
<keyword evidence="4" id="KW-0233">DNA recombination</keyword>
<dbReference type="InterPro" id="IPR010998">
    <property type="entry name" value="Integrase_recombinase_N"/>
</dbReference>
<sequence>MRSKTIHAILMETGTGRAPMSASNSRGRLTSRRVATLRVGESAADPAARGAGVLQVRRLANGPTFYYRYTAPDGERVRLPLGTGLNLADARRLADALSRRYQSGERDLRAAIDAERREAHRQQEADARAAEAEAAAKRATLGAVLAGYVAQLEREEKASAAEVRRALWRHVHDAWPVLWLTPAGQITADDLLAVVAKPADAGKLREAAKLRAYLRAAYAAAVRARQDARALPALRELRVTANPARDLVTIEGASQARQRALSVAELRAYWRRLQVLPDPGGALLRFHLITGGQRIEQLARLTLDDLDSDLQVVRLRDTKGRRRQARPHDVPLIEQAIVALRALQGGTLGTYLFTVTAGESGAVYATVHHRLRSVVDAMVGAGELEKGPFTVGDLRRTVETRLAAEGVSADVRAQLQSHGLSGVQARHYDRHDYLPEKRDALETLHRLLIGVSAKVTPIRKRKA</sequence>
<dbReference type="AlphaFoldDB" id="A0A7C9LJ74"/>
<keyword evidence="5" id="KW-0175">Coiled coil</keyword>
<dbReference type="Pfam" id="PF00589">
    <property type="entry name" value="Phage_integrase"/>
    <property type="match status" value="1"/>
</dbReference>
<evidence type="ECO:0000313" key="7">
    <source>
        <dbReference type="EMBL" id="MUV15440.1"/>
    </source>
</evidence>
<dbReference type="InterPro" id="IPR011010">
    <property type="entry name" value="DNA_brk_join_enz"/>
</dbReference>
<keyword evidence="8" id="KW-1185">Reference proteome</keyword>
<dbReference type="PANTHER" id="PTHR30629:SF2">
    <property type="entry name" value="PROPHAGE INTEGRASE INTS-RELATED"/>
    <property type="match status" value="1"/>
</dbReference>
<dbReference type="Proteomes" id="UP000479692">
    <property type="component" value="Unassembled WGS sequence"/>
</dbReference>
<feature type="domain" description="Tyr recombinase" evidence="6">
    <location>
        <begin position="256"/>
        <end position="442"/>
    </location>
</feature>
<dbReference type="Gene3D" id="1.10.150.130">
    <property type="match status" value="1"/>
</dbReference>
<evidence type="ECO:0000259" key="6">
    <source>
        <dbReference type="PROSITE" id="PS51898"/>
    </source>
</evidence>
<dbReference type="RefSeq" id="WP_156643038.1">
    <property type="nucleotide sequence ID" value="NZ_WOXT01000005.1"/>
</dbReference>
<organism evidence="7 8">
    <name type="scientific">Noviluteimonas gilva</name>
    <dbReference type="NCBI Taxonomy" id="2682097"/>
    <lineage>
        <taxon>Bacteria</taxon>
        <taxon>Pseudomonadati</taxon>
        <taxon>Pseudomonadota</taxon>
        <taxon>Gammaproteobacteria</taxon>
        <taxon>Lysobacterales</taxon>
        <taxon>Lysobacteraceae</taxon>
        <taxon>Noviluteimonas</taxon>
    </lineage>
</organism>
<comment type="similarity">
    <text evidence="1">Belongs to the 'phage' integrase family.</text>
</comment>
<dbReference type="SUPFAM" id="SSF56349">
    <property type="entry name" value="DNA breaking-rejoining enzymes"/>
    <property type="match status" value="1"/>
</dbReference>
<dbReference type="EMBL" id="WOXT01000005">
    <property type="protein sequence ID" value="MUV15440.1"/>
    <property type="molecule type" value="Genomic_DNA"/>
</dbReference>
<dbReference type="InterPro" id="IPR050808">
    <property type="entry name" value="Phage_Integrase"/>
</dbReference>
<dbReference type="InterPro" id="IPR013762">
    <property type="entry name" value="Integrase-like_cat_sf"/>
</dbReference>
<comment type="caution">
    <text evidence="7">The sequence shown here is derived from an EMBL/GenBank/DDBJ whole genome shotgun (WGS) entry which is preliminary data.</text>
</comment>
<dbReference type="PROSITE" id="PS51898">
    <property type="entry name" value="TYR_RECOMBINASE"/>
    <property type="match status" value="1"/>
</dbReference>
<dbReference type="GO" id="GO:0015074">
    <property type="term" value="P:DNA integration"/>
    <property type="evidence" value="ECO:0007669"/>
    <property type="project" value="UniProtKB-KW"/>
</dbReference>
<keyword evidence="3" id="KW-0238">DNA-binding</keyword>
<accession>A0A7C9LJ74</accession>
<dbReference type="Gene3D" id="1.10.443.10">
    <property type="entry name" value="Intergrase catalytic core"/>
    <property type="match status" value="1"/>
</dbReference>
<evidence type="ECO:0000313" key="8">
    <source>
        <dbReference type="Proteomes" id="UP000479692"/>
    </source>
</evidence>
<reference evidence="7 8" key="1">
    <citation type="submission" date="2019-12" db="EMBL/GenBank/DDBJ databases">
        <authorList>
            <person name="Xu J."/>
        </authorList>
    </citation>
    <scope>NUCLEOTIDE SEQUENCE [LARGE SCALE GENOMIC DNA]</scope>
    <source>
        <strain evidence="7 8">HX-5-24</strain>
    </source>
</reference>
<dbReference type="InterPro" id="IPR002104">
    <property type="entry name" value="Integrase_catalytic"/>
</dbReference>
<dbReference type="GO" id="GO:0006310">
    <property type="term" value="P:DNA recombination"/>
    <property type="evidence" value="ECO:0007669"/>
    <property type="project" value="UniProtKB-KW"/>
</dbReference>
<evidence type="ECO:0000256" key="5">
    <source>
        <dbReference type="SAM" id="Coils"/>
    </source>
</evidence>
<dbReference type="GO" id="GO:0003677">
    <property type="term" value="F:DNA binding"/>
    <property type="evidence" value="ECO:0007669"/>
    <property type="project" value="UniProtKB-KW"/>
</dbReference>
<dbReference type="PANTHER" id="PTHR30629">
    <property type="entry name" value="PROPHAGE INTEGRASE"/>
    <property type="match status" value="1"/>
</dbReference>
<evidence type="ECO:0000256" key="1">
    <source>
        <dbReference type="ARBA" id="ARBA00008857"/>
    </source>
</evidence>
<proteinExistence type="inferred from homology"/>
<name>A0A7C9LJ74_9GAMM</name>
<evidence type="ECO:0000256" key="4">
    <source>
        <dbReference type="ARBA" id="ARBA00023172"/>
    </source>
</evidence>
<gene>
    <name evidence="7" type="ORF">GN331_14635</name>
</gene>
<feature type="coiled-coil region" evidence="5">
    <location>
        <begin position="87"/>
        <end position="140"/>
    </location>
</feature>
<protein>
    <submittedName>
        <fullName evidence="7">Tyrosine-type recombinase/integrase</fullName>
    </submittedName>
</protein>
<dbReference type="InterPro" id="IPR038488">
    <property type="entry name" value="Integrase_DNA-bd_sf"/>
</dbReference>
<keyword evidence="2" id="KW-0229">DNA integration</keyword>
<evidence type="ECO:0000256" key="2">
    <source>
        <dbReference type="ARBA" id="ARBA00022908"/>
    </source>
</evidence>
<dbReference type="Gene3D" id="3.30.160.390">
    <property type="entry name" value="Integrase, DNA-binding domain"/>
    <property type="match status" value="1"/>
</dbReference>